<dbReference type="SUPFAM" id="SSF52172">
    <property type="entry name" value="CheY-like"/>
    <property type="match status" value="1"/>
</dbReference>
<dbReference type="GO" id="GO:0000156">
    <property type="term" value="F:phosphorelay response regulator activity"/>
    <property type="evidence" value="ECO:0007669"/>
    <property type="project" value="InterPro"/>
</dbReference>
<keyword evidence="1" id="KW-0963">Cytoplasm</keyword>
<proteinExistence type="predicted"/>
<keyword evidence="5" id="KW-0597">Phosphoprotein</keyword>
<dbReference type="PROSITE" id="PS50110">
    <property type="entry name" value="RESPONSE_REGULATORY"/>
    <property type="match status" value="1"/>
</dbReference>
<dbReference type="InterPro" id="IPR011006">
    <property type="entry name" value="CheY-like_superfamily"/>
</dbReference>
<dbReference type="SMART" id="SM00850">
    <property type="entry name" value="LytTR"/>
    <property type="match status" value="1"/>
</dbReference>
<dbReference type="Pfam" id="PF04397">
    <property type="entry name" value="LytTR"/>
    <property type="match status" value="1"/>
</dbReference>
<accession>A0A2H3KH71</accession>
<evidence type="ECO:0000256" key="2">
    <source>
        <dbReference type="ARBA" id="ARBA00023012"/>
    </source>
</evidence>
<dbReference type="PANTHER" id="PTHR37299">
    <property type="entry name" value="TRANSCRIPTIONAL REGULATOR-RELATED"/>
    <property type="match status" value="1"/>
</dbReference>
<dbReference type="EMBL" id="VFPJ01000001">
    <property type="protein sequence ID" value="TQM41393.1"/>
    <property type="molecule type" value="Genomic_DNA"/>
</dbReference>
<evidence type="ECO:0000313" key="11">
    <source>
        <dbReference type="Proteomes" id="UP000320773"/>
    </source>
</evidence>
<feature type="modified residue" description="4-aspartylphosphate" evidence="5">
    <location>
        <position position="54"/>
    </location>
</feature>
<feature type="domain" description="Response regulatory" evidence="6">
    <location>
        <begin position="2"/>
        <end position="119"/>
    </location>
</feature>
<dbReference type="InterPro" id="IPR001789">
    <property type="entry name" value="Sig_transdc_resp-reg_receiver"/>
</dbReference>
<reference evidence="9 11" key="2">
    <citation type="submission" date="2019-06" db="EMBL/GenBank/DDBJ databases">
        <title>Genomic Encyclopedia of Archaeal and Bacterial Type Strains, Phase II (KMG-II): from individual species to whole genera.</title>
        <authorList>
            <person name="Goeker M."/>
        </authorList>
    </citation>
    <scope>NUCLEOTIDE SEQUENCE [LARGE SCALE GENOMIC DNA]</scope>
    <source>
        <strain evidence="9 11">DSM 24789</strain>
    </source>
</reference>
<evidence type="ECO:0000313" key="9">
    <source>
        <dbReference type="EMBL" id="TQM41393.1"/>
    </source>
</evidence>
<comment type="caution">
    <text evidence="8">The sequence shown here is derived from an EMBL/GenBank/DDBJ whole genome shotgun (WGS) entry which is preliminary data.</text>
</comment>
<reference evidence="8 10" key="1">
    <citation type="submission" date="2017-09" db="EMBL/GenBank/DDBJ databases">
        <title>Whole genomes of Flavobacteriaceae.</title>
        <authorList>
            <person name="Stine C."/>
            <person name="Li C."/>
            <person name="Tadesse D."/>
        </authorList>
    </citation>
    <scope>NUCLEOTIDE SEQUENCE [LARGE SCALE GENOMIC DNA]</scope>
    <source>
        <strain evidence="8 10">ATCC 35036</strain>
    </source>
</reference>
<evidence type="ECO:0000256" key="1">
    <source>
        <dbReference type="ARBA" id="ARBA00022490"/>
    </source>
</evidence>
<evidence type="ECO:0000256" key="3">
    <source>
        <dbReference type="ARBA" id="ARBA00023159"/>
    </source>
</evidence>
<evidence type="ECO:0000256" key="5">
    <source>
        <dbReference type="PROSITE-ProRule" id="PRU00169"/>
    </source>
</evidence>
<dbReference type="OrthoDB" id="2168082at2"/>
<organism evidence="8 10">
    <name type="scientific">Flavobacterium branchiophilum</name>
    <dbReference type="NCBI Taxonomy" id="55197"/>
    <lineage>
        <taxon>Bacteria</taxon>
        <taxon>Pseudomonadati</taxon>
        <taxon>Bacteroidota</taxon>
        <taxon>Flavobacteriia</taxon>
        <taxon>Flavobacteriales</taxon>
        <taxon>Flavobacteriaceae</taxon>
        <taxon>Flavobacterium</taxon>
    </lineage>
</organism>
<dbReference type="InterPro" id="IPR046947">
    <property type="entry name" value="LytR-like"/>
</dbReference>
<evidence type="ECO:0000256" key="4">
    <source>
        <dbReference type="ARBA" id="ARBA00037164"/>
    </source>
</evidence>
<dbReference type="PANTHER" id="PTHR37299:SF3">
    <property type="entry name" value="STAGE 0 SPORULATION PROTEIN A HOMOLOG"/>
    <property type="match status" value="1"/>
</dbReference>
<dbReference type="AlphaFoldDB" id="A0A2H3KH71"/>
<feature type="domain" description="HTH LytTR-type" evidence="7">
    <location>
        <begin position="146"/>
        <end position="248"/>
    </location>
</feature>
<comment type="function">
    <text evidence="4">Required for high-level post-exponential phase expression of a series of secreted proteins.</text>
</comment>
<evidence type="ECO:0000313" key="8">
    <source>
        <dbReference type="EMBL" id="PDS23374.1"/>
    </source>
</evidence>
<dbReference type="InterPro" id="IPR007492">
    <property type="entry name" value="LytTR_DNA-bd_dom"/>
</dbReference>
<dbReference type="Proteomes" id="UP000320773">
    <property type="component" value="Unassembled WGS sequence"/>
</dbReference>
<keyword evidence="8" id="KW-0238">DNA-binding</keyword>
<keyword evidence="3" id="KW-0010">Activator</keyword>
<dbReference type="GO" id="GO:0003677">
    <property type="term" value="F:DNA binding"/>
    <property type="evidence" value="ECO:0007669"/>
    <property type="project" value="UniProtKB-KW"/>
</dbReference>
<evidence type="ECO:0000259" key="7">
    <source>
        <dbReference type="PROSITE" id="PS50930"/>
    </source>
</evidence>
<dbReference type="Gene3D" id="2.40.50.1020">
    <property type="entry name" value="LytTr DNA-binding domain"/>
    <property type="match status" value="1"/>
</dbReference>
<dbReference type="EMBL" id="PCMW01000062">
    <property type="protein sequence ID" value="PDS23374.1"/>
    <property type="molecule type" value="Genomic_DNA"/>
</dbReference>
<name>A0A2H3KH71_9FLAO</name>
<protein>
    <submittedName>
        <fullName evidence="8">DNA-binding response regulator</fullName>
    </submittedName>
    <submittedName>
        <fullName evidence="9">LytTR family two component transcriptional regulator</fullName>
    </submittedName>
</protein>
<keyword evidence="2" id="KW-0902">Two-component regulatory system</keyword>
<dbReference type="Pfam" id="PF00072">
    <property type="entry name" value="Response_reg"/>
    <property type="match status" value="1"/>
</dbReference>
<gene>
    <name evidence="8" type="ORF">B0A77_11020</name>
    <name evidence="9" type="ORF">BC670_2351</name>
</gene>
<sequence>MKAVLIEDELQLRKGLRLLLKKLMPSLQLVGESDSVSDGYQCIVDQQPDLLFLDIQINEGSSFDILEKLKTNVPHYTPKIIFITAYQQYAVKAFKYSVIDYILKPIDAEELRQVLDRVVQQTTNNQYPQIDLLLQHLNKPAETKKIALVSDSKTLIVPIEQLLRFEAMGNYTKVFLKDSRKIVTSKTLKEYDELLQTFGFERIHQSHLINRNEIISFSKKDNYVEMSCHSQVPISSKRMGLLDEIIKKITL</sequence>
<dbReference type="Gene3D" id="3.40.50.2300">
    <property type="match status" value="1"/>
</dbReference>
<dbReference type="SMART" id="SM00448">
    <property type="entry name" value="REC"/>
    <property type="match status" value="1"/>
</dbReference>
<dbReference type="PROSITE" id="PS50930">
    <property type="entry name" value="HTH_LYTTR"/>
    <property type="match status" value="1"/>
</dbReference>
<evidence type="ECO:0000313" key="10">
    <source>
        <dbReference type="Proteomes" id="UP000220828"/>
    </source>
</evidence>
<dbReference type="RefSeq" id="WP_089080812.1">
    <property type="nucleotide sequence ID" value="NZ_PCMW01000062.1"/>
</dbReference>
<evidence type="ECO:0000259" key="6">
    <source>
        <dbReference type="PROSITE" id="PS50110"/>
    </source>
</evidence>
<dbReference type="Proteomes" id="UP000220828">
    <property type="component" value="Unassembled WGS sequence"/>
</dbReference>